<dbReference type="GO" id="GO:0042742">
    <property type="term" value="P:defense response to bacterium"/>
    <property type="evidence" value="ECO:0007669"/>
    <property type="project" value="UniProtKB-KW"/>
</dbReference>
<accession>A0A336MNS2</accession>
<dbReference type="GO" id="GO:0045087">
    <property type="term" value="P:innate immune response"/>
    <property type="evidence" value="ECO:0007669"/>
    <property type="project" value="UniProtKB-KW"/>
</dbReference>
<evidence type="ECO:0000256" key="3">
    <source>
        <dbReference type="ARBA" id="ARBA00022525"/>
    </source>
</evidence>
<evidence type="ECO:0000256" key="7">
    <source>
        <dbReference type="ARBA" id="ARBA00023022"/>
    </source>
</evidence>
<name>A0A336MNS2_CULSO</name>
<dbReference type="AlphaFoldDB" id="A0A336MNS2"/>
<dbReference type="GO" id="GO:0005576">
    <property type="term" value="C:extracellular region"/>
    <property type="evidence" value="ECO:0007669"/>
    <property type="project" value="UniProtKB-SubCell"/>
</dbReference>
<proteinExistence type="inferred from homology"/>
<keyword evidence="5" id="KW-0399">Innate immunity</keyword>
<reference evidence="9" key="1">
    <citation type="submission" date="2018-07" db="EMBL/GenBank/DDBJ databases">
        <authorList>
            <person name="Quirk P.G."/>
            <person name="Krulwich T.A."/>
        </authorList>
    </citation>
    <scope>NUCLEOTIDE SEQUENCE</scope>
</reference>
<evidence type="ECO:0000259" key="8">
    <source>
        <dbReference type="Pfam" id="PF03769"/>
    </source>
</evidence>
<evidence type="ECO:0000256" key="4">
    <source>
        <dbReference type="ARBA" id="ARBA00022529"/>
    </source>
</evidence>
<keyword evidence="4" id="KW-0929">Antimicrobial</keyword>
<feature type="domain" description="Attacin C-terminal" evidence="8">
    <location>
        <begin position="15"/>
        <end position="78"/>
    </location>
</feature>
<dbReference type="VEuPathDB" id="VectorBase:CSON003561"/>
<dbReference type="Pfam" id="PF03769">
    <property type="entry name" value="Attacin_C"/>
    <property type="match status" value="1"/>
</dbReference>
<dbReference type="EMBL" id="UFQT01001664">
    <property type="protein sequence ID" value="SSX31355.1"/>
    <property type="molecule type" value="Genomic_DNA"/>
</dbReference>
<gene>
    <name evidence="9" type="primary">CSON003561</name>
</gene>
<protein>
    <submittedName>
        <fullName evidence="9">CSON003561 protein</fullName>
    </submittedName>
</protein>
<sequence length="80" mass="9042">MHIIELHNRKVRQLDLNFGADHEKNVGTDVFAELKAQLWESANGKTRIDGSASYNQHFSRFGEDGNAKIGGAIHVHHDYK</sequence>
<evidence type="ECO:0000313" key="9">
    <source>
        <dbReference type="EMBL" id="SSX31355.1"/>
    </source>
</evidence>
<comment type="subcellular location">
    <subcellularLocation>
        <location evidence="1">Secreted</location>
    </subcellularLocation>
</comment>
<evidence type="ECO:0000256" key="2">
    <source>
        <dbReference type="ARBA" id="ARBA00007550"/>
    </source>
</evidence>
<comment type="similarity">
    <text evidence="2">Belongs to the attacin/sarcotoxin-2 family.</text>
</comment>
<organism evidence="9">
    <name type="scientific">Culicoides sonorensis</name>
    <name type="common">Biting midge</name>
    <dbReference type="NCBI Taxonomy" id="179676"/>
    <lineage>
        <taxon>Eukaryota</taxon>
        <taxon>Metazoa</taxon>
        <taxon>Ecdysozoa</taxon>
        <taxon>Arthropoda</taxon>
        <taxon>Hexapoda</taxon>
        <taxon>Insecta</taxon>
        <taxon>Pterygota</taxon>
        <taxon>Neoptera</taxon>
        <taxon>Endopterygota</taxon>
        <taxon>Diptera</taxon>
        <taxon>Nematocera</taxon>
        <taxon>Chironomoidea</taxon>
        <taxon>Ceratopogonidae</taxon>
        <taxon>Ceratopogoninae</taxon>
        <taxon>Culicoides</taxon>
        <taxon>Monoculicoides</taxon>
    </lineage>
</organism>
<keyword evidence="3" id="KW-0964">Secreted</keyword>
<evidence type="ECO:0000256" key="1">
    <source>
        <dbReference type="ARBA" id="ARBA00004613"/>
    </source>
</evidence>
<keyword evidence="6" id="KW-0391">Immunity</keyword>
<evidence type="ECO:0000256" key="6">
    <source>
        <dbReference type="ARBA" id="ARBA00022859"/>
    </source>
</evidence>
<keyword evidence="7" id="KW-0044">Antibiotic</keyword>
<evidence type="ECO:0000256" key="5">
    <source>
        <dbReference type="ARBA" id="ARBA00022588"/>
    </source>
</evidence>
<dbReference type="InterPro" id="IPR005521">
    <property type="entry name" value="Attacin_C"/>
</dbReference>